<gene>
    <name evidence="1" type="ORF">K3G42_026394</name>
</gene>
<organism evidence="1 2">
    <name type="scientific">Sphaerodactylus townsendi</name>
    <dbReference type="NCBI Taxonomy" id="933632"/>
    <lineage>
        <taxon>Eukaryota</taxon>
        <taxon>Metazoa</taxon>
        <taxon>Chordata</taxon>
        <taxon>Craniata</taxon>
        <taxon>Vertebrata</taxon>
        <taxon>Euteleostomi</taxon>
        <taxon>Lepidosauria</taxon>
        <taxon>Squamata</taxon>
        <taxon>Bifurcata</taxon>
        <taxon>Gekkota</taxon>
        <taxon>Sphaerodactylidae</taxon>
        <taxon>Sphaerodactylus</taxon>
    </lineage>
</organism>
<reference evidence="1" key="1">
    <citation type="submission" date="2021-08" db="EMBL/GenBank/DDBJ databases">
        <title>The first chromosome-level gecko genome reveals the dynamic sex chromosomes of Neotropical dwarf geckos (Sphaerodactylidae: Sphaerodactylus).</title>
        <authorList>
            <person name="Pinto B.J."/>
            <person name="Keating S.E."/>
            <person name="Gamble T."/>
        </authorList>
    </citation>
    <scope>NUCLEOTIDE SEQUENCE</scope>
    <source>
        <strain evidence="1">TG3544</strain>
    </source>
</reference>
<keyword evidence="2" id="KW-1185">Reference proteome</keyword>
<evidence type="ECO:0000313" key="1">
    <source>
        <dbReference type="EMBL" id="KAH8000573.1"/>
    </source>
</evidence>
<evidence type="ECO:0000313" key="2">
    <source>
        <dbReference type="Proteomes" id="UP000827872"/>
    </source>
</evidence>
<protein>
    <submittedName>
        <fullName evidence="1">Uncharacterized protein</fullName>
    </submittedName>
</protein>
<proteinExistence type="predicted"/>
<dbReference type="Proteomes" id="UP000827872">
    <property type="component" value="Linkage Group LG05"/>
</dbReference>
<comment type="caution">
    <text evidence="1">The sequence shown here is derived from an EMBL/GenBank/DDBJ whole genome shotgun (WGS) entry which is preliminary data.</text>
</comment>
<name>A0ACB8F5G5_9SAUR</name>
<accession>A0ACB8F5G5</accession>
<sequence>MLSQQASCHPNNPNAFCWQLLSASGLLTNMEFSPEKKEAFIVTQEIYAGRKRIPLGSIGCFLKGKHNMGRIVDRKSRPVITLISSHIKPLSHHQAALLLSIKSPQKRYSLFCSEQHFTSICFLKIHDVVQLRCGRVLTVGIVRGFWERLRNPGNEELKMVLIEVELLDPRIIALSNSFSRLKVDASKIITVSSSITISPCHKEIEQRCHRKEGRYLNQNWAENNTEAAWKQDVLLKMEGAMKGIQGHCNSCYLDTTLFSLFSFSSALDSILDSAEVHDATAQQILREQIVEPLRRHGYVGAENVMNLRRLLRSDSFITEEKDPEEFLNVLLGEVLAIEPLIRIRAGNEALEYNCYQILVEKDGMVQMPTVQQLLEESLLSYDLKFAEIPSCLILQLPRFGKGFKTFPSVYPSLELDLTDLVDQASQTCCACSGQAPYECSWCHLDSFLNPSHLRPLRGIAKKVPPHQPRQKYSCIGQELNSSSTKSQILELFAVLCIESNHYVAFVRYGASRQSWLFFDSMAGRLEKENGSHIPLVKACPQLGHYLAMAPEDISAVDIKQMDQFSRRLFCDSYTFMYQRPKFSSYRCEFR</sequence>
<dbReference type="EMBL" id="CM037618">
    <property type="protein sequence ID" value="KAH8000573.1"/>
    <property type="molecule type" value="Genomic_DNA"/>
</dbReference>